<sequence>MPVQHSPPARQTRSQASAKAVLTSTPRASLYGTPAVPQLRAHLDRGPNLEVAAPSMKEARGTRSYSPGEDGEEEKDNGTEAVPAPVEASQGTGGPTLSKSN</sequence>
<keyword evidence="3" id="KW-1185">Reference proteome</keyword>
<dbReference type="Proteomes" id="UP000765509">
    <property type="component" value="Unassembled WGS sequence"/>
</dbReference>
<organism evidence="2 3">
    <name type="scientific">Austropuccinia psidii MF-1</name>
    <dbReference type="NCBI Taxonomy" id="1389203"/>
    <lineage>
        <taxon>Eukaryota</taxon>
        <taxon>Fungi</taxon>
        <taxon>Dikarya</taxon>
        <taxon>Basidiomycota</taxon>
        <taxon>Pucciniomycotina</taxon>
        <taxon>Pucciniomycetes</taxon>
        <taxon>Pucciniales</taxon>
        <taxon>Sphaerophragmiaceae</taxon>
        <taxon>Austropuccinia</taxon>
    </lineage>
</organism>
<accession>A0A9Q3C937</accession>
<protein>
    <submittedName>
        <fullName evidence="2">Uncharacterized protein</fullName>
    </submittedName>
</protein>
<name>A0A9Q3C937_9BASI</name>
<dbReference type="EMBL" id="AVOT02005382">
    <property type="protein sequence ID" value="MBW0478925.1"/>
    <property type="molecule type" value="Genomic_DNA"/>
</dbReference>
<reference evidence="2" key="1">
    <citation type="submission" date="2021-03" db="EMBL/GenBank/DDBJ databases">
        <title>Draft genome sequence of rust myrtle Austropuccinia psidii MF-1, a brazilian biotype.</title>
        <authorList>
            <person name="Quecine M.C."/>
            <person name="Pachon D.M.R."/>
            <person name="Bonatelli M.L."/>
            <person name="Correr F.H."/>
            <person name="Franceschini L.M."/>
            <person name="Leite T.F."/>
            <person name="Margarido G.R.A."/>
            <person name="Almeida C.A."/>
            <person name="Ferrarezi J.A."/>
            <person name="Labate C.A."/>
        </authorList>
    </citation>
    <scope>NUCLEOTIDE SEQUENCE</scope>
    <source>
        <strain evidence="2">MF-1</strain>
    </source>
</reference>
<evidence type="ECO:0000313" key="2">
    <source>
        <dbReference type="EMBL" id="MBW0478925.1"/>
    </source>
</evidence>
<feature type="region of interest" description="Disordered" evidence="1">
    <location>
        <begin position="1"/>
        <end position="101"/>
    </location>
</feature>
<evidence type="ECO:0000313" key="3">
    <source>
        <dbReference type="Proteomes" id="UP000765509"/>
    </source>
</evidence>
<gene>
    <name evidence="2" type="ORF">O181_018640</name>
</gene>
<comment type="caution">
    <text evidence="2">The sequence shown here is derived from an EMBL/GenBank/DDBJ whole genome shotgun (WGS) entry which is preliminary data.</text>
</comment>
<proteinExistence type="predicted"/>
<dbReference type="AlphaFoldDB" id="A0A9Q3C937"/>
<feature type="compositionally biased region" description="Polar residues" evidence="1">
    <location>
        <begin position="9"/>
        <end position="27"/>
    </location>
</feature>
<evidence type="ECO:0000256" key="1">
    <source>
        <dbReference type="SAM" id="MobiDB-lite"/>
    </source>
</evidence>